<keyword evidence="3" id="KW-1185">Reference proteome</keyword>
<name>A0A4Y3R225_STRCI</name>
<evidence type="ECO:0000313" key="2">
    <source>
        <dbReference type="EMBL" id="GEB50080.1"/>
    </source>
</evidence>
<dbReference type="RefSeq" id="WP_030891768.1">
    <property type="nucleotide sequence ID" value="NZ_BJMM01000010.1"/>
</dbReference>
<feature type="compositionally biased region" description="Basic and acidic residues" evidence="1">
    <location>
        <begin position="44"/>
        <end position="57"/>
    </location>
</feature>
<gene>
    <name evidence="2" type="ORF">SCA03_26310</name>
</gene>
<dbReference type="Proteomes" id="UP000319210">
    <property type="component" value="Unassembled WGS sequence"/>
</dbReference>
<evidence type="ECO:0000256" key="1">
    <source>
        <dbReference type="SAM" id="MobiDB-lite"/>
    </source>
</evidence>
<dbReference type="AlphaFoldDB" id="A0A4Y3R225"/>
<organism evidence="2 3">
    <name type="scientific">Streptomyces cacaoi</name>
    <dbReference type="NCBI Taxonomy" id="1898"/>
    <lineage>
        <taxon>Bacteria</taxon>
        <taxon>Bacillati</taxon>
        <taxon>Actinomycetota</taxon>
        <taxon>Actinomycetes</taxon>
        <taxon>Kitasatosporales</taxon>
        <taxon>Streptomycetaceae</taxon>
        <taxon>Streptomyces</taxon>
    </lineage>
</organism>
<evidence type="ECO:0008006" key="4">
    <source>
        <dbReference type="Google" id="ProtNLM"/>
    </source>
</evidence>
<protein>
    <recommendedName>
        <fullName evidence="4">Lipoprotein</fullName>
    </recommendedName>
</protein>
<dbReference type="OrthoDB" id="3541727at2"/>
<feature type="region of interest" description="Disordered" evidence="1">
    <location>
        <begin position="22"/>
        <end position="75"/>
    </location>
</feature>
<comment type="caution">
    <text evidence="2">The sequence shown here is derived from an EMBL/GenBank/DDBJ whole genome shotgun (WGS) entry which is preliminary data.</text>
</comment>
<dbReference type="EMBL" id="BJMM01000010">
    <property type="protein sequence ID" value="GEB50080.1"/>
    <property type="molecule type" value="Genomic_DNA"/>
</dbReference>
<reference evidence="2 3" key="1">
    <citation type="submission" date="2019-06" db="EMBL/GenBank/DDBJ databases">
        <title>Whole genome shotgun sequence of Streptomyces cacaoi subsp. cacaoi NBRC 12748.</title>
        <authorList>
            <person name="Hosoyama A."/>
            <person name="Uohara A."/>
            <person name="Ohji S."/>
            <person name="Ichikawa N."/>
        </authorList>
    </citation>
    <scope>NUCLEOTIDE SEQUENCE [LARGE SCALE GENOMIC DNA]</scope>
    <source>
        <strain evidence="2 3">NBRC 12748</strain>
    </source>
</reference>
<accession>A0A4Y3R225</accession>
<dbReference type="Gene3D" id="2.60.40.2880">
    <property type="entry name" value="MmpS1-5, C-terminal soluble domain"/>
    <property type="match status" value="1"/>
</dbReference>
<dbReference type="PROSITE" id="PS51257">
    <property type="entry name" value="PROKAR_LIPOPROTEIN"/>
    <property type="match status" value="1"/>
</dbReference>
<sequence>MRKAMAGVALIAALGLLTGCNDDDKGDGGGGSKKASGAGSSAHGGEHGGGDSGDKGGDSGAQSDEAGLQRAKRKVTLEVTGEGKAAQPIMYMLEGGPYYASQLPFKKEKTLSLTPAQQKVGQLVTIVPGSTKGSDGMLRPAPCTITVDGKKVADNDDGKDPEGCKYKVH</sequence>
<dbReference type="InterPro" id="IPR038468">
    <property type="entry name" value="MmpS_C"/>
</dbReference>
<evidence type="ECO:0000313" key="3">
    <source>
        <dbReference type="Proteomes" id="UP000319210"/>
    </source>
</evidence>
<feature type="compositionally biased region" description="Low complexity" evidence="1">
    <location>
        <begin position="33"/>
        <end position="43"/>
    </location>
</feature>
<proteinExistence type="predicted"/>